<accession>A0ABU3DG43</accession>
<name>A0ABU3DG43_9RHOB</name>
<proteinExistence type="predicted"/>
<keyword evidence="1" id="KW-0812">Transmembrane</keyword>
<keyword evidence="1" id="KW-1133">Transmembrane helix</keyword>
<gene>
    <name evidence="3" type="ORF">RM543_08205</name>
</gene>
<protein>
    <submittedName>
        <fullName evidence="3">Tripartite tricarboxylate transporter TctB family protein</fullName>
    </submittedName>
</protein>
<keyword evidence="4" id="KW-1185">Reference proteome</keyword>
<keyword evidence="1" id="KW-0472">Membrane</keyword>
<dbReference type="Pfam" id="PF07331">
    <property type="entry name" value="TctB"/>
    <property type="match status" value="1"/>
</dbReference>
<feature type="domain" description="DUF1468" evidence="2">
    <location>
        <begin position="10"/>
        <end position="160"/>
    </location>
</feature>
<dbReference type="RefSeq" id="WP_311690439.1">
    <property type="nucleotide sequence ID" value="NZ_JAVRHL010000002.1"/>
</dbReference>
<reference evidence="3 4" key="1">
    <citation type="submission" date="2023-09" db="EMBL/GenBank/DDBJ databases">
        <authorList>
            <person name="Rey-Velasco X."/>
        </authorList>
    </citation>
    <scope>NUCLEOTIDE SEQUENCE [LARGE SCALE GENOMIC DNA]</scope>
    <source>
        <strain evidence="3 4">F158</strain>
    </source>
</reference>
<dbReference type="EMBL" id="JAVRHL010000002">
    <property type="protein sequence ID" value="MDT0682665.1"/>
    <property type="molecule type" value="Genomic_DNA"/>
</dbReference>
<evidence type="ECO:0000259" key="2">
    <source>
        <dbReference type="Pfam" id="PF07331"/>
    </source>
</evidence>
<dbReference type="Proteomes" id="UP001265259">
    <property type="component" value="Unassembled WGS sequence"/>
</dbReference>
<evidence type="ECO:0000256" key="1">
    <source>
        <dbReference type="SAM" id="Phobius"/>
    </source>
</evidence>
<feature type="transmembrane region" description="Helical" evidence="1">
    <location>
        <begin position="132"/>
        <end position="151"/>
    </location>
</feature>
<sequence length="160" mass="16962">MNMTLADRLTAIAFAALGLAMAVGGYTMDRLEIRRIHPASIPGLVPMILGVLLVICAIVLWREARAANAGDAAIFTDGSWTRLGLTAAATLIYAIVLVGWLPFIWSTGIFVFSFATIFSWPEGAGRGAQAKAIGGALLLAVATGWGTSLLFRDVFLVRLP</sequence>
<evidence type="ECO:0000313" key="4">
    <source>
        <dbReference type="Proteomes" id="UP001265259"/>
    </source>
</evidence>
<comment type="caution">
    <text evidence="3">The sequence shown here is derived from an EMBL/GenBank/DDBJ whole genome shotgun (WGS) entry which is preliminary data.</text>
</comment>
<dbReference type="InterPro" id="IPR009936">
    <property type="entry name" value="DUF1468"/>
</dbReference>
<feature type="transmembrane region" description="Helical" evidence="1">
    <location>
        <begin position="41"/>
        <end position="61"/>
    </location>
</feature>
<organism evidence="3 4">
    <name type="scientific">Tropicimonas omnivorans</name>
    <dbReference type="NCBI Taxonomy" id="3075590"/>
    <lineage>
        <taxon>Bacteria</taxon>
        <taxon>Pseudomonadati</taxon>
        <taxon>Pseudomonadota</taxon>
        <taxon>Alphaproteobacteria</taxon>
        <taxon>Rhodobacterales</taxon>
        <taxon>Roseobacteraceae</taxon>
        <taxon>Tropicimonas</taxon>
    </lineage>
</organism>
<evidence type="ECO:0000313" key="3">
    <source>
        <dbReference type="EMBL" id="MDT0682665.1"/>
    </source>
</evidence>